<dbReference type="Gene3D" id="1.20.1250.20">
    <property type="entry name" value="MFS general substrate transporter like domains"/>
    <property type="match status" value="2"/>
</dbReference>
<dbReference type="Pfam" id="PF07690">
    <property type="entry name" value="MFS_1"/>
    <property type="match status" value="1"/>
</dbReference>
<gene>
    <name evidence="9" type="ORF">Q4T40_18185</name>
</gene>
<feature type="domain" description="Major facilitator superfamily (MFS) profile" evidence="8">
    <location>
        <begin position="7"/>
        <end position="415"/>
    </location>
</feature>
<evidence type="ECO:0000256" key="4">
    <source>
        <dbReference type="ARBA" id="ARBA00022692"/>
    </source>
</evidence>
<keyword evidence="3" id="KW-1003">Cell membrane</keyword>
<keyword evidence="5 7" id="KW-1133">Transmembrane helix</keyword>
<comment type="caution">
    <text evidence="9">The sequence shown here is derived from an EMBL/GenBank/DDBJ whole genome shotgun (WGS) entry which is preliminary data.</text>
</comment>
<feature type="transmembrane region" description="Helical" evidence="7">
    <location>
        <begin position="161"/>
        <end position="182"/>
    </location>
</feature>
<evidence type="ECO:0000313" key="9">
    <source>
        <dbReference type="EMBL" id="MDT8903168.1"/>
    </source>
</evidence>
<evidence type="ECO:0000256" key="6">
    <source>
        <dbReference type="ARBA" id="ARBA00023136"/>
    </source>
</evidence>
<dbReference type="CDD" id="cd17319">
    <property type="entry name" value="MFS_ExuT_GudP_like"/>
    <property type="match status" value="1"/>
</dbReference>
<dbReference type="PROSITE" id="PS50850">
    <property type="entry name" value="MFS"/>
    <property type="match status" value="1"/>
</dbReference>
<comment type="subcellular location">
    <subcellularLocation>
        <location evidence="1">Cell membrane</location>
        <topology evidence="1">Multi-pass membrane protein</topology>
    </subcellularLocation>
</comment>
<dbReference type="InterPro" id="IPR050382">
    <property type="entry name" value="MFS_Na/Anion_cotransporter"/>
</dbReference>
<protein>
    <submittedName>
        <fullName evidence="9">MFS transporter</fullName>
    </submittedName>
</protein>
<dbReference type="InterPro" id="IPR011701">
    <property type="entry name" value="MFS"/>
</dbReference>
<dbReference type="PANTHER" id="PTHR11662">
    <property type="entry name" value="SOLUTE CARRIER FAMILY 17"/>
    <property type="match status" value="1"/>
</dbReference>
<name>A0ABU3P3S8_9FIRM</name>
<dbReference type="RefSeq" id="WP_413781627.1">
    <property type="nucleotide sequence ID" value="NZ_JAUOZS010000001.1"/>
</dbReference>
<dbReference type="PIRSF" id="PIRSF002808">
    <property type="entry name" value="Hexose_phosphate_transp"/>
    <property type="match status" value="1"/>
</dbReference>
<dbReference type="EMBL" id="JAUOZS010000001">
    <property type="protein sequence ID" value="MDT8903168.1"/>
    <property type="molecule type" value="Genomic_DNA"/>
</dbReference>
<evidence type="ECO:0000259" key="8">
    <source>
        <dbReference type="PROSITE" id="PS50850"/>
    </source>
</evidence>
<keyword evidence="4 7" id="KW-0812">Transmembrane</keyword>
<reference evidence="9 10" key="1">
    <citation type="submission" date="2023-07" db="EMBL/GenBank/DDBJ databases">
        <title>The novel representative of Negativicutes class, Anaeroselena agilis gen. nov. sp. nov.</title>
        <authorList>
            <person name="Prokofeva M.I."/>
            <person name="Elcheninov A.G."/>
            <person name="Klyukina A."/>
            <person name="Kublanov I.V."/>
            <person name="Frolov E.N."/>
            <person name="Podosokorskaya O.A."/>
        </authorList>
    </citation>
    <scope>NUCLEOTIDE SEQUENCE [LARGE SCALE GENOMIC DNA]</scope>
    <source>
        <strain evidence="9 10">4137-cl</strain>
    </source>
</reference>
<feature type="transmembrane region" description="Helical" evidence="7">
    <location>
        <begin position="38"/>
        <end position="61"/>
    </location>
</feature>
<proteinExistence type="predicted"/>
<evidence type="ECO:0000256" key="1">
    <source>
        <dbReference type="ARBA" id="ARBA00004651"/>
    </source>
</evidence>
<evidence type="ECO:0000256" key="7">
    <source>
        <dbReference type="SAM" id="Phobius"/>
    </source>
</evidence>
<keyword evidence="10" id="KW-1185">Reference proteome</keyword>
<dbReference type="PANTHER" id="PTHR11662:SF399">
    <property type="entry name" value="FI19708P1-RELATED"/>
    <property type="match status" value="1"/>
</dbReference>
<dbReference type="Proteomes" id="UP001254848">
    <property type="component" value="Unassembled WGS sequence"/>
</dbReference>
<feature type="transmembrane region" description="Helical" evidence="7">
    <location>
        <begin position="270"/>
        <end position="288"/>
    </location>
</feature>
<dbReference type="InterPro" id="IPR020846">
    <property type="entry name" value="MFS_dom"/>
</dbReference>
<feature type="transmembrane region" description="Helical" evidence="7">
    <location>
        <begin position="300"/>
        <end position="317"/>
    </location>
</feature>
<evidence type="ECO:0000256" key="3">
    <source>
        <dbReference type="ARBA" id="ARBA00022475"/>
    </source>
</evidence>
<keyword evidence="2" id="KW-0813">Transport</keyword>
<dbReference type="SUPFAM" id="SSF103473">
    <property type="entry name" value="MFS general substrate transporter"/>
    <property type="match status" value="1"/>
</dbReference>
<feature type="transmembrane region" description="Helical" evidence="7">
    <location>
        <begin position="73"/>
        <end position="92"/>
    </location>
</feature>
<feature type="transmembrane region" description="Helical" evidence="7">
    <location>
        <begin position="391"/>
        <end position="411"/>
    </location>
</feature>
<keyword evidence="6 7" id="KW-0472">Membrane</keyword>
<dbReference type="InterPro" id="IPR036259">
    <property type="entry name" value="MFS_trans_sf"/>
</dbReference>
<accession>A0ABU3P3S8</accession>
<feature type="transmembrane region" description="Helical" evidence="7">
    <location>
        <begin position="329"/>
        <end position="350"/>
    </location>
</feature>
<evidence type="ECO:0000313" key="10">
    <source>
        <dbReference type="Proteomes" id="UP001254848"/>
    </source>
</evidence>
<evidence type="ECO:0000256" key="5">
    <source>
        <dbReference type="ARBA" id="ARBA00022989"/>
    </source>
</evidence>
<sequence>MKTSTKVIIAVLFCYFVAWLDRMAISMALPYIGKEFNLSATALGGILSAFFIGYAGCQIPGGWLADKFGARRVITSALAVWSLFTAFTGMVSNITQMLIVRFVFGAGEGVFPGPVWKIVGSWFSKKDRGTANSCVLTSTTLGPAITPLLVAPLIAAYGWRAVFYILGALGIVCVYISWRYIVDKPEEYPGISAEEVRLIKEQRAADEAAAAGMEQSIAPKASFWELIQEPRIWVMFFGVFFLTVPIWGYMTWLPTYLVKVRGLTLAKMSIAASIPFFVATVGMLLSGWMSDKFFRGRRRYLVIAAELVGAFCLYLFYTTPSVEYATLYQSLAAGFLFMALGSIWALPVIYLPENLMGSGSGFVNTGGQLGGLVAPFALGLVIDWTGGNYDAAFKLLAFSCLISSAIIFLGIREKKNPAGPLPAAQATGR</sequence>
<feature type="transmembrane region" description="Helical" evidence="7">
    <location>
        <begin position="232"/>
        <end position="250"/>
    </location>
</feature>
<dbReference type="InterPro" id="IPR000849">
    <property type="entry name" value="Sugar_P_transporter"/>
</dbReference>
<organism evidence="9 10">
    <name type="scientific">Anaeroselena agilis</name>
    <dbReference type="NCBI Taxonomy" id="3063788"/>
    <lineage>
        <taxon>Bacteria</taxon>
        <taxon>Bacillati</taxon>
        <taxon>Bacillota</taxon>
        <taxon>Negativicutes</taxon>
        <taxon>Acetonemataceae</taxon>
        <taxon>Anaeroselena</taxon>
    </lineage>
</organism>
<evidence type="ECO:0000256" key="2">
    <source>
        <dbReference type="ARBA" id="ARBA00022448"/>
    </source>
</evidence>
<feature type="transmembrane region" description="Helical" evidence="7">
    <location>
        <begin position="362"/>
        <end position="385"/>
    </location>
</feature>